<dbReference type="GO" id="GO:0008237">
    <property type="term" value="F:metallopeptidase activity"/>
    <property type="evidence" value="ECO:0007669"/>
    <property type="project" value="InterPro"/>
</dbReference>
<evidence type="ECO:0000313" key="6">
    <source>
        <dbReference type="Proteomes" id="UP000322983"/>
    </source>
</evidence>
<protein>
    <recommendedName>
        <fullName evidence="8">Zinc metalloprotease TldD</fullName>
    </recommendedName>
</protein>
<dbReference type="Proteomes" id="UP000325030">
    <property type="component" value="Chromosome"/>
</dbReference>
<name>A0A510E2U8_9CREN</name>
<proteinExistence type="predicted"/>
<sequence length="419" mass="46812">MLDEYSILSRAKSIGVSAEVLSLESKGYSVYVEKGQKSGSQVIDRGYAIRVVKDGRVGMAYSTVLDEKVLDYALDTMKVSNQDKDYLLPPGRKVDYLSGVYYSEVEEPFDKVKEYASYFEGIDNLKINYIQTRSESFMVKVVSTEGVDVQERRTFVSLGVAANTVSGSEVSPEVFESRESRRFDIDLDEVKETLKEKTEITSNRTKTEVKGLDVTFTTSAQEELIFPLINFSFSGENFYRKRSIFYPGEDINPKLRITDSPRREDGVFSRSFDAEGMPTQENVLVESSAKTFLTNYYWSRKASLPHTSSASRNFTSLPSISVTNLVIEFKEKSKDVREGTVVVDKVQGVHTSNPETGEFSVVGSVAWLDDGKKRVGLREIVLTGNIKTLLKNVVSQSSPRRCGSLISGDLRVSGISLII</sequence>
<accession>A0A510E2U8</accession>
<dbReference type="PANTHER" id="PTHR43421:SF1">
    <property type="entry name" value="METALLOPROTEASE PMBA"/>
    <property type="match status" value="1"/>
</dbReference>
<reference evidence="5 6" key="2">
    <citation type="journal article" date="2020" name="Int. J. Syst. Evol. Microbiol.">
        <title>Sulfuracidifex tepidarius gen. nov., sp. nov. and transfer of Sulfolobus metallicus Huber and Stetter 1992 to the genus Sulfuracidifex as Sulfuracidifex metallicus comb. nov.</title>
        <authorList>
            <person name="Itoh T."/>
            <person name="Miura T."/>
            <person name="Sakai H.D."/>
            <person name="Kato S."/>
            <person name="Ohkuma M."/>
            <person name="Takashina T."/>
        </authorList>
    </citation>
    <scope>NUCLEOTIDE SEQUENCE</scope>
    <source>
        <strain evidence="4 6">IC-006</strain>
        <strain evidence="5">IC-007</strain>
    </source>
</reference>
<evidence type="ECO:0000259" key="2">
    <source>
        <dbReference type="Pfam" id="PF19289"/>
    </source>
</evidence>
<dbReference type="InterPro" id="IPR045569">
    <property type="entry name" value="Metalloprtase-TldD/E_C"/>
</dbReference>
<feature type="domain" description="Metalloprotease TldD/E N-terminal" evidence="1">
    <location>
        <begin position="18"/>
        <end position="71"/>
    </location>
</feature>
<dbReference type="GO" id="GO:0006508">
    <property type="term" value="P:proteolysis"/>
    <property type="evidence" value="ECO:0007669"/>
    <property type="project" value="InterPro"/>
</dbReference>
<dbReference type="PANTHER" id="PTHR43421">
    <property type="entry name" value="METALLOPROTEASE PMBA"/>
    <property type="match status" value="1"/>
</dbReference>
<dbReference type="STRING" id="1294262.GCA_001316085_01363"/>
<dbReference type="Pfam" id="PF19290">
    <property type="entry name" value="PmbA_TldD_2nd"/>
    <property type="match status" value="1"/>
</dbReference>
<dbReference type="GO" id="GO:0005829">
    <property type="term" value="C:cytosol"/>
    <property type="evidence" value="ECO:0007669"/>
    <property type="project" value="TreeGrafter"/>
</dbReference>
<keyword evidence="6" id="KW-1185">Reference proteome</keyword>
<dbReference type="Gene3D" id="3.30.2290.10">
    <property type="entry name" value="PmbA/TldD superfamily"/>
    <property type="match status" value="1"/>
</dbReference>
<evidence type="ECO:0000259" key="1">
    <source>
        <dbReference type="Pfam" id="PF01523"/>
    </source>
</evidence>
<evidence type="ECO:0000313" key="7">
    <source>
        <dbReference type="Proteomes" id="UP000325030"/>
    </source>
</evidence>
<organism evidence="5 7">
    <name type="scientific">Sulfuracidifex tepidarius</name>
    <dbReference type="NCBI Taxonomy" id="1294262"/>
    <lineage>
        <taxon>Archaea</taxon>
        <taxon>Thermoproteota</taxon>
        <taxon>Thermoprotei</taxon>
        <taxon>Sulfolobales</taxon>
        <taxon>Sulfolobaceae</taxon>
        <taxon>Sulfuracidifex</taxon>
    </lineage>
</organism>
<evidence type="ECO:0000259" key="3">
    <source>
        <dbReference type="Pfam" id="PF19290"/>
    </source>
</evidence>
<dbReference type="InterPro" id="IPR036059">
    <property type="entry name" value="TldD/PmbA_sf"/>
</dbReference>
<dbReference type="KEGG" id="step:IC006_1379"/>
<dbReference type="RefSeq" id="WP_149528504.1">
    <property type="nucleotide sequence ID" value="NZ_AP018929.1"/>
</dbReference>
<feature type="domain" description="Metalloprotease TldD/E central" evidence="3">
    <location>
        <begin position="122"/>
        <end position="198"/>
    </location>
</feature>
<dbReference type="AlphaFoldDB" id="A0A510E2U8"/>
<dbReference type="InterPro" id="IPR035068">
    <property type="entry name" value="TldD/PmbA_N"/>
</dbReference>
<dbReference type="GeneID" id="41717697"/>
<evidence type="ECO:0000313" key="5">
    <source>
        <dbReference type="EMBL" id="BBG26833.1"/>
    </source>
</evidence>
<gene>
    <name evidence="4" type="ORF">IC006_1379</name>
    <name evidence="5" type="ORF">IC007_1354</name>
</gene>
<accession>A0A510DVT5</accession>
<dbReference type="Pfam" id="PF19289">
    <property type="entry name" value="PmbA_TldD_3rd"/>
    <property type="match status" value="1"/>
</dbReference>
<dbReference type="EMBL" id="AP018929">
    <property type="protein sequence ID" value="BBG24078.1"/>
    <property type="molecule type" value="Genomic_DNA"/>
</dbReference>
<dbReference type="EMBL" id="AP018930">
    <property type="protein sequence ID" value="BBG26833.1"/>
    <property type="molecule type" value="Genomic_DNA"/>
</dbReference>
<dbReference type="InterPro" id="IPR002510">
    <property type="entry name" value="Metalloprtase-TldD/E_N"/>
</dbReference>
<dbReference type="Pfam" id="PF01523">
    <property type="entry name" value="PmbA_TldD_1st"/>
    <property type="match status" value="1"/>
</dbReference>
<reference evidence="7" key="1">
    <citation type="submission" date="2018-09" db="EMBL/GenBank/DDBJ databases">
        <title>Complete Genome Sequencing of Sulfolobus sp. JCM 16834.</title>
        <authorList>
            <person name="Kato S."/>
            <person name="Itoh T."/>
            <person name="Ohkuma M."/>
        </authorList>
    </citation>
    <scope>NUCLEOTIDE SEQUENCE [LARGE SCALE GENOMIC DNA]</scope>
    <source>
        <strain evidence="7">IC-007</strain>
    </source>
</reference>
<dbReference type="Proteomes" id="UP000322983">
    <property type="component" value="Chromosome"/>
</dbReference>
<evidence type="ECO:0000313" key="4">
    <source>
        <dbReference type="EMBL" id="BBG24078.1"/>
    </source>
</evidence>
<dbReference type="OrthoDB" id="84520at2157"/>
<dbReference type="InterPro" id="IPR045570">
    <property type="entry name" value="Metalloprtase-TldD/E_cen_dom"/>
</dbReference>
<evidence type="ECO:0008006" key="8">
    <source>
        <dbReference type="Google" id="ProtNLM"/>
    </source>
</evidence>
<feature type="domain" description="Metalloprotease TldD/E C-terminal" evidence="2">
    <location>
        <begin position="213"/>
        <end position="416"/>
    </location>
</feature>
<dbReference type="InterPro" id="IPR047657">
    <property type="entry name" value="PmbA"/>
</dbReference>
<dbReference type="SUPFAM" id="SSF111283">
    <property type="entry name" value="Putative modulator of DNA gyrase, PmbA/TldD"/>
    <property type="match status" value="1"/>
</dbReference>